<feature type="non-terminal residue" evidence="3">
    <location>
        <position position="1"/>
    </location>
</feature>
<keyword evidence="2" id="KW-1133">Transmembrane helix</keyword>
<evidence type="ECO:0000256" key="1">
    <source>
        <dbReference type="SAM" id="MobiDB-lite"/>
    </source>
</evidence>
<proteinExistence type="predicted"/>
<dbReference type="Proteomes" id="UP001328107">
    <property type="component" value="Unassembled WGS sequence"/>
</dbReference>
<name>A0AAN5C5N2_9BILA</name>
<sequence>PLASTNTTTVPHTTDVQLSETNSPSSTMDKTALLAQAIEDGAAERTVFYITLALCLLQLLLVLGIQFARSCACKSTKDVSKTSQTDESPNPVAEEPKSARTMRTAREMRDQSSKIR</sequence>
<gene>
    <name evidence="3" type="ORF">PMAYCL1PPCAC_01715</name>
</gene>
<keyword evidence="2" id="KW-0472">Membrane</keyword>
<keyword evidence="2" id="KW-0812">Transmembrane</keyword>
<feature type="transmembrane region" description="Helical" evidence="2">
    <location>
        <begin position="47"/>
        <end position="68"/>
    </location>
</feature>
<protein>
    <submittedName>
        <fullName evidence="3">Uncharacterized protein</fullName>
    </submittedName>
</protein>
<feature type="compositionally biased region" description="Low complexity" evidence="1">
    <location>
        <begin position="1"/>
        <end position="14"/>
    </location>
</feature>
<evidence type="ECO:0000256" key="2">
    <source>
        <dbReference type="SAM" id="Phobius"/>
    </source>
</evidence>
<feature type="compositionally biased region" description="Polar residues" evidence="1">
    <location>
        <begin position="15"/>
        <end position="27"/>
    </location>
</feature>
<keyword evidence="4" id="KW-1185">Reference proteome</keyword>
<evidence type="ECO:0000313" key="3">
    <source>
        <dbReference type="EMBL" id="GMR31520.1"/>
    </source>
</evidence>
<accession>A0AAN5C5N2</accession>
<comment type="caution">
    <text evidence="3">The sequence shown here is derived from an EMBL/GenBank/DDBJ whole genome shotgun (WGS) entry which is preliminary data.</text>
</comment>
<organism evidence="3 4">
    <name type="scientific">Pristionchus mayeri</name>
    <dbReference type="NCBI Taxonomy" id="1317129"/>
    <lineage>
        <taxon>Eukaryota</taxon>
        <taxon>Metazoa</taxon>
        <taxon>Ecdysozoa</taxon>
        <taxon>Nematoda</taxon>
        <taxon>Chromadorea</taxon>
        <taxon>Rhabditida</taxon>
        <taxon>Rhabditina</taxon>
        <taxon>Diplogasteromorpha</taxon>
        <taxon>Diplogasteroidea</taxon>
        <taxon>Neodiplogasteridae</taxon>
        <taxon>Pristionchus</taxon>
    </lineage>
</organism>
<dbReference type="AlphaFoldDB" id="A0AAN5C5N2"/>
<reference evidence="4" key="1">
    <citation type="submission" date="2022-10" db="EMBL/GenBank/DDBJ databases">
        <title>Genome assembly of Pristionchus species.</title>
        <authorList>
            <person name="Yoshida K."/>
            <person name="Sommer R.J."/>
        </authorList>
    </citation>
    <scope>NUCLEOTIDE SEQUENCE [LARGE SCALE GENOMIC DNA]</scope>
    <source>
        <strain evidence="4">RS5460</strain>
    </source>
</reference>
<evidence type="ECO:0000313" key="4">
    <source>
        <dbReference type="Proteomes" id="UP001328107"/>
    </source>
</evidence>
<feature type="compositionally biased region" description="Basic and acidic residues" evidence="1">
    <location>
        <begin position="94"/>
        <end position="116"/>
    </location>
</feature>
<feature type="region of interest" description="Disordered" evidence="1">
    <location>
        <begin position="75"/>
        <end position="116"/>
    </location>
</feature>
<dbReference type="EMBL" id="BTRK01000001">
    <property type="protein sequence ID" value="GMR31520.1"/>
    <property type="molecule type" value="Genomic_DNA"/>
</dbReference>
<feature type="region of interest" description="Disordered" evidence="1">
    <location>
        <begin position="1"/>
        <end position="27"/>
    </location>
</feature>